<keyword evidence="1" id="KW-0812">Transmembrane</keyword>
<evidence type="ECO:0000256" key="1">
    <source>
        <dbReference type="SAM" id="Phobius"/>
    </source>
</evidence>
<dbReference type="GO" id="GO:0006355">
    <property type="term" value="P:regulation of DNA-templated transcription"/>
    <property type="evidence" value="ECO:0007669"/>
    <property type="project" value="TreeGrafter"/>
</dbReference>
<feature type="transmembrane region" description="Helical" evidence="1">
    <location>
        <begin position="571"/>
        <end position="590"/>
    </location>
</feature>
<keyword evidence="3" id="KW-1185">Reference proteome</keyword>
<keyword evidence="1" id="KW-1133">Transmembrane helix</keyword>
<dbReference type="GO" id="GO:0003677">
    <property type="term" value="F:DNA binding"/>
    <property type="evidence" value="ECO:0007669"/>
    <property type="project" value="TreeGrafter"/>
</dbReference>
<evidence type="ECO:0000313" key="3">
    <source>
        <dbReference type="Proteomes" id="UP001185092"/>
    </source>
</evidence>
<keyword evidence="1" id="KW-0472">Membrane</keyword>
<dbReference type="SUPFAM" id="SSF117281">
    <property type="entry name" value="Kelch motif"/>
    <property type="match status" value="1"/>
</dbReference>
<sequence length="874" mass="100276">MKLEKHAISIFYNIPKAIFLLLVALMPSAVSAQALSEKIGGLEFYSSEESIDKLSSLELPAKGLIPISNQFELSFELNLQKSQVLGNILRIILDDDQVIDLKYEPKINAHNPHLVCIINKDENFASLPIAKSNLKDNKWVSVHLSVNLESQNMRIEYGEKVIDKNISLSHSKNLKLIFGVSQEVGFRTKDVPKFAVRDINLKSKSTSLQWPLRQYHGDIAVERSKKINGKITTPLWTATKHHLWENIANFENSYHPAVLHDPVHRKIIVVGTKSTLTFCIENETVKKIPHKKSIDNITYWEGLYVPVLDKIGIFDFRGSKIKLNNFDELLDSLESISQIDQQLTNWRQCTLLDLNKGNIFRFGGYGHYTFKNDFTRYDLTTESWETVDFSGNTIAPRYLSSSGHLTENAYLVYGGMGNKTGNQVLGTNAYHDLYLVNLDSMSVQKLWSQKHPLKGYTCGSNLILDKSKKYFYTLLFPYNSFDAQIKLAKISIADGTIEWASETLDMPYKDIESRLFLFQDQKNEDFYAVASQSDFQSDKSQTHIYKLRGTPLSISDLENMKLEAEIPDADYTLAYLALLIILAITSLLYFKKYRSKRIKPETEASNKDIDTMLAQPFQSRKLIKIDYPKKNAIYIFDGLKIYDHAGNEISDQFTEKPRQLFLIILFFPYLHGRNISSQEIVDILWPNAEKSKSRNNRSITIKRLRLLLSPIEGVEIEFKNGTWEIEFNKDSFCDFKLYTQLENQLKTNISSQEIMNGIYSLTRSAEINNNQLEWLAEAISDIKSKIIETLLLCASLSKDANLTVKWASLVLKYDELEEQGMKLKLHGLIKMGKLVLARNEFEKFSKQFESLFGEAYESSFNEIKEEIENNQLTT</sequence>
<dbReference type="Gene3D" id="2.120.10.80">
    <property type="entry name" value="Kelch-type beta propeller"/>
    <property type="match status" value="1"/>
</dbReference>
<dbReference type="Proteomes" id="UP001185092">
    <property type="component" value="Unassembled WGS sequence"/>
</dbReference>
<proteinExistence type="predicted"/>
<protein>
    <submittedName>
        <fullName evidence="2">Two-component SAPR family response regulator</fullName>
    </submittedName>
</protein>
<name>A0AAE3XMG4_9BACT</name>
<reference evidence="2" key="1">
    <citation type="submission" date="2023-07" db="EMBL/GenBank/DDBJ databases">
        <title>Genomic Encyclopedia of Type Strains, Phase IV (KMG-IV): sequencing the most valuable type-strain genomes for metagenomic binning, comparative biology and taxonomic classification.</title>
        <authorList>
            <person name="Goeker M."/>
        </authorList>
    </citation>
    <scope>NUCLEOTIDE SEQUENCE</scope>
    <source>
        <strain evidence="2">DSM 26174</strain>
    </source>
</reference>
<accession>A0AAE3XMG4</accession>
<dbReference type="AlphaFoldDB" id="A0AAE3XMG4"/>
<gene>
    <name evidence="2" type="ORF">HNQ88_001671</name>
</gene>
<dbReference type="InterPro" id="IPR015915">
    <property type="entry name" value="Kelch-typ_b-propeller"/>
</dbReference>
<evidence type="ECO:0000313" key="2">
    <source>
        <dbReference type="EMBL" id="MDR6238634.1"/>
    </source>
</evidence>
<dbReference type="InterPro" id="IPR051677">
    <property type="entry name" value="AfsR-DnrI-RedD_regulator"/>
</dbReference>
<dbReference type="PANTHER" id="PTHR35807">
    <property type="entry name" value="TRANSCRIPTIONAL REGULATOR REDD-RELATED"/>
    <property type="match status" value="1"/>
</dbReference>
<organism evidence="2 3">
    <name type="scientific">Aureibacter tunicatorum</name>
    <dbReference type="NCBI Taxonomy" id="866807"/>
    <lineage>
        <taxon>Bacteria</taxon>
        <taxon>Pseudomonadati</taxon>
        <taxon>Bacteroidota</taxon>
        <taxon>Cytophagia</taxon>
        <taxon>Cytophagales</taxon>
        <taxon>Persicobacteraceae</taxon>
        <taxon>Aureibacter</taxon>
    </lineage>
</organism>
<dbReference type="PANTHER" id="PTHR35807:SF1">
    <property type="entry name" value="TRANSCRIPTIONAL REGULATOR REDD"/>
    <property type="match status" value="1"/>
</dbReference>
<dbReference type="RefSeq" id="WP_309938141.1">
    <property type="nucleotide sequence ID" value="NZ_AP025305.1"/>
</dbReference>
<comment type="caution">
    <text evidence="2">The sequence shown here is derived from an EMBL/GenBank/DDBJ whole genome shotgun (WGS) entry which is preliminary data.</text>
</comment>
<dbReference type="EMBL" id="JAVDQD010000002">
    <property type="protein sequence ID" value="MDR6238634.1"/>
    <property type="molecule type" value="Genomic_DNA"/>
</dbReference>